<proteinExistence type="predicted"/>
<dbReference type="Gene3D" id="2.40.50.1020">
    <property type="entry name" value="LytTr DNA-binding domain"/>
    <property type="match status" value="1"/>
</dbReference>
<dbReference type="Proteomes" id="UP000294743">
    <property type="component" value="Unassembled WGS sequence"/>
</dbReference>
<evidence type="ECO:0000259" key="1">
    <source>
        <dbReference type="PROSITE" id="PS50930"/>
    </source>
</evidence>
<keyword evidence="3" id="KW-1185">Reference proteome</keyword>
<dbReference type="OrthoDB" id="1767672at2"/>
<sequence length="223" mass="26748">MLKVAIVEQEKIAKDVIFLLPKILSDEFTFNYYEKIVDLVKEDTGQFDVVILNEAYNNVRITSALNFDKSNSVYIYLCQDGYESQNVNYGRIFRIKRSDFANEFVRIKDMINIRLRKHSEYLFSYNGVTLKLKYHDIYYVIKEEKNLVYYTKRGEFYERGSMNKKSEEFEPYDFVRVNSGILVNYEYIFRIEGDEVELHNHVRLPISRSRKPKLLRYIRAKTL</sequence>
<feature type="domain" description="HTH LytTR-type" evidence="1">
    <location>
        <begin position="129"/>
        <end position="220"/>
    </location>
</feature>
<dbReference type="SMART" id="SM00850">
    <property type="entry name" value="LytTR"/>
    <property type="match status" value="1"/>
</dbReference>
<dbReference type="PROSITE" id="PS50930">
    <property type="entry name" value="HTH_LYTTR"/>
    <property type="match status" value="1"/>
</dbReference>
<reference evidence="2 3" key="1">
    <citation type="submission" date="2019-03" db="EMBL/GenBank/DDBJ databases">
        <title>Genomic Encyclopedia of Type Strains, Phase IV (KMG-IV): sequencing the most valuable type-strain genomes for metagenomic binning, comparative biology and taxonomic classification.</title>
        <authorList>
            <person name="Goeker M."/>
        </authorList>
    </citation>
    <scope>NUCLEOTIDE SEQUENCE [LARGE SCALE GENOMIC DNA]</scope>
    <source>
        <strain evidence="2 3">DSM 28867</strain>
    </source>
</reference>
<dbReference type="Pfam" id="PF04397">
    <property type="entry name" value="LytTR"/>
    <property type="match status" value="1"/>
</dbReference>
<dbReference type="EMBL" id="SODD01000003">
    <property type="protein sequence ID" value="TDW25778.1"/>
    <property type="molecule type" value="Genomic_DNA"/>
</dbReference>
<comment type="caution">
    <text evidence="2">The sequence shown here is derived from an EMBL/GenBank/DDBJ whole genome shotgun (WGS) entry which is preliminary data.</text>
</comment>
<gene>
    <name evidence="2" type="ORF">EDD63_10365</name>
</gene>
<evidence type="ECO:0000313" key="3">
    <source>
        <dbReference type="Proteomes" id="UP000294743"/>
    </source>
</evidence>
<dbReference type="InterPro" id="IPR007492">
    <property type="entry name" value="LytTR_DNA-bd_dom"/>
</dbReference>
<dbReference type="GO" id="GO:0003677">
    <property type="term" value="F:DNA binding"/>
    <property type="evidence" value="ECO:0007669"/>
    <property type="project" value="InterPro"/>
</dbReference>
<protein>
    <submittedName>
        <fullName evidence="2">LytTR family transcriptional regulator</fullName>
    </submittedName>
</protein>
<evidence type="ECO:0000313" key="2">
    <source>
        <dbReference type="EMBL" id="TDW25778.1"/>
    </source>
</evidence>
<accession>A0A4R8A7G3</accession>
<name>A0A4R8A7G3_9FIRM</name>
<organism evidence="2 3">
    <name type="scientific">Breznakia blatticola</name>
    <dbReference type="NCBI Taxonomy" id="1754012"/>
    <lineage>
        <taxon>Bacteria</taxon>
        <taxon>Bacillati</taxon>
        <taxon>Bacillota</taxon>
        <taxon>Erysipelotrichia</taxon>
        <taxon>Erysipelotrichales</taxon>
        <taxon>Erysipelotrichaceae</taxon>
        <taxon>Breznakia</taxon>
    </lineage>
</organism>
<dbReference type="RefSeq" id="WP_134167850.1">
    <property type="nucleotide sequence ID" value="NZ_SODD01000003.1"/>
</dbReference>
<dbReference type="AlphaFoldDB" id="A0A4R8A7G3"/>